<dbReference type="InterPro" id="IPR004960">
    <property type="entry name" value="LipA_acyltrans"/>
</dbReference>
<evidence type="ECO:0000256" key="4">
    <source>
        <dbReference type="ARBA" id="ARBA00022679"/>
    </source>
</evidence>
<dbReference type="PIRSF" id="PIRSF026649">
    <property type="entry name" value="MsbB"/>
    <property type="match status" value="1"/>
</dbReference>
<dbReference type="GO" id="GO:0016746">
    <property type="term" value="F:acyltransferase activity"/>
    <property type="evidence" value="ECO:0007669"/>
    <property type="project" value="UniProtKB-KW"/>
</dbReference>
<keyword evidence="5" id="KW-0472">Membrane</keyword>
<keyword evidence="4 7" id="KW-0808">Transferase</keyword>
<name>A0A0K8QPS1_9GAMM</name>
<dbReference type="PANTHER" id="PTHR30606">
    <property type="entry name" value="LIPID A BIOSYNTHESIS LAUROYL ACYLTRANSFERASE"/>
    <property type="match status" value="1"/>
</dbReference>
<evidence type="ECO:0000313" key="7">
    <source>
        <dbReference type="EMBL" id="GAP66417.1"/>
    </source>
</evidence>
<protein>
    <submittedName>
        <fullName evidence="7">Lauroyl/myristoyl acyltransferase</fullName>
    </submittedName>
</protein>
<accession>A0A0K8QPS1</accession>
<keyword evidence="3" id="KW-0997">Cell inner membrane</keyword>
<evidence type="ECO:0000256" key="2">
    <source>
        <dbReference type="ARBA" id="ARBA00022475"/>
    </source>
</evidence>
<comment type="subcellular location">
    <subcellularLocation>
        <location evidence="1">Cell inner membrane</location>
    </subcellularLocation>
</comment>
<organism evidence="7">
    <name type="scientific">Mizugakiibacter sediminis</name>
    <dbReference type="NCBI Taxonomy" id="1475481"/>
    <lineage>
        <taxon>Bacteria</taxon>
        <taxon>Pseudomonadati</taxon>
        <taxon>Pseudomonadota</taxon>
        <taxon>Gammaproteobacteria</taxon>
        <taxon>Lysobacterales</taxon>
        <taxon>Rhodanobacteraceae</taxon>
        <taxon>Mizugakiibacter</taxon>
    </lineage>
</organism>
<gene>
    <name evidence="7" type="ORF">MBSD_n1725</name>
</gene>
<proteinExistence type="predicted"/>
<dbReference type="STRING" id="1475481.GCA_000953855_01757"/>
<dbReference type="GO" id="GO:0009247">
    <property type="term" value="P:glycolipid biosynthetic process"/>
    <property type="evidence" value="ECO:0007669"/>
    <property type="project" value="UniProtKB-ARBA"/>
</dbReference>
<dbReference type="AlphaFoldDB" id="A0A0K8QPS1"/>
<dbReference type="GO" id="GO:0005886">
    <property type="term" value="C:plasma membrane"/>
    <property type="evidence" value="ECO:0007669"/>
    <property type="project" value="UniProtKB-SubCell"/>
</dbReference>
<dbReference type="PANTHER" id="PTHR30606:SF10">
    <property type="entry name" value="PHOSPHATIDYLINOSITOL MANNOSIDE ACYLTRANSFERASE"/>
    <property type="match status" value="1"/>
</dbReference>
<reference evidence="7" key="1">
    <citation type="submission" date="2015-08" db="EMBL/GenBank/DDBJ databases">
        <title>Complete DNA Sequence of Pseudomonas syringae pv. actinidiae, the Causal Agent of Kiwifruit Canker Disease.</title>
        <authorList>
            <person name="Rikkerink E.H.A."/>
            <person name="Fineran P.C."/>
        </authorList>
    </citation>
    <scope>NUCLEOTIDE SEQUENCE</scope>
    <source>
        <strain evidence="7">SkMP5</strain>
    </source>
</reference>
<keyword evidence="2" id="KW-1003">Cell membrane</keyword>
<evidence type="ECO:0000256" key="1">
    <source>
        <dbReference type="ARBA" id="ARBA00004533"/>
    </source>
</evidence>
<sequence>MTMRWNVALVYLALRLLGLLPLRALHALGAALGGLMWRLRGRERLNVETNLALARPQLSAEARTALARATLAETGRALAEIACIWGRDARRALALVREIEGGALFDAALASGRGLIVAAPHLGCWELLNYWLCSRTRLAILYAPPRHPEFEALLVRARGALAPEQVRAEGAGVRALYKRLAAGGVVGILPDQQPKQGEGQFAPFFGIEASTMVLLPRLAARTGATVLFAFMQRLPRGAGFRLQFLPAPEGIADADLRTACAALNRGVEACVERAFTQYQWTYKRYAERPQPHAHEPYWLARHGTAPEALPEAVRRGA</sequence>
<keyword evidence="6 7" id="KW-0012">Acyltransferase</keyword>
<evidence type="ECO:0000313" key="8">
    <source>
        <dbReference type="Proteomes" id="UP000253740"/>
    </source>
</evidence>
<dbReference type="EMBL" id="DF970204">
    <property type="protein sequence ID" value="GAP66417.1"/>
    <property type="molecule type" value="Genomic_DNA"/>
</dbReference>
<evidence type="ECO:0000256" key="3">
    <source>
        <dbReference type="ARBA" id="ARBA00022519"/>
    </source>
</evidence>
<dbReference type="Proteomes" id="UP000253740">
    <property type="component" value="Unassembled WGS sequence"/>
</dbReference>
<evidence type="ECO:0000256" key="6">
    <source>
        <dbReference type="ARBA" id="ARBA00023315"/>
    </source>
</evidence>
<keyword evidence="8" id="KW-1185">Reference proteome</keyword>
<dbReference type="Pfam" id="PF03279">
    <property type="entry name" value="Lip_A_acyltrans"/>
    <property type="match status" value="1"/>
</dbReference>
<evidence type="ECO:0000256" key="5">
    <source>
        <dbReference type="ARBA" id="ARBA00023136"/>
    </source>
</evidence>
<dbReference type="CDD" id="cd07984">
    <property type="entry name" value="LPLAT_LABLAT-like"/>
    <property type="match status" value="1"/>
</dbReference>